<protein>
    <recommendedName>
        <fullName evidence="7">Rhodopsin domain-containing protein</fullName>
    </recommendedName>
</protein>
<evidence type="ECO:0000256" key="3">
    <source>
        <dbReference type="ARBA" id="ARBA00022989"/>
    </source>
</evidence>
<comment type="similarity">
    <text evidence="5">Belongs to the SAT4 family.</text>
</comment>
<name>A0ABR1SVE4_9PEZI</name>
<proteinExistence type="inferred from homology"/>
<dbReference type="Proteomes" id="UP001480595">
    <property type="component" value="Unassembled WGS sequence"/>
</dbReference>
<feature type="transmembrane region" description="Helical" evidence="6">
    <location>
        <begin position="135"/>
        <end position="154"/>
    </location>
</feature>
<dbReference type="PANTHER" id="PTHR33048">
    <property type="entry name" value="PTH11-LIKE INTEGRAL MEMBRANE PROTEIN (AFU_ORTHOLOGUE AFUA_5G11245)"/>
    <property type="match status" value="1"/>
</dbReference>
<evidence type="ECO:0000256" key="4">
    <source>
        <dbReference type="ARBA" id="ARBA00023136"/>
    </source>
</evidence>
<evidence type="ECO:0000256" key="1">
    <source>
        <dbReference type="ARBA" id="ARBA00004141"/>
    </source>
</evidence>
<accession>A0ABR1SVE4</accession>
<evidence type="ECO:0000313" key="9">
    <source>
        <dbReference type="Proteomes" id="UP001480595"/>
    </source>
</evidence>
<comment type="subcellular location">
    <subcellularLocation>
        <location evidence="1">Membrane</location>
        <topology evidence="1">Multi-pass membrane protein</topology>
    </subcellularLocation>
</comment>
<evidence type="ECO:0000313" key="8">
    <source>
        <dbReference type="EMBL" id="KAK8038295.1"/>
    </source>
</evidence>
<feature type="transmembrane region" description="Helical" evidence="6">
    <location>
        <begin position="86"/>
        <end position="111"/>
    </location>
</feature>
<feature type="transmembrane region" description="Helical" evidence="6">
    <location>
        <begin position="48"/>
        <end position="66"/>
    </location>
</feature>
<feature type="domain" description="Rhodopsin" evidence="7">
    <location>
        <begin position="25"/>
        <end position="115"/>
    </location>
</feature>
<keyword evidence="9" id="KW-1185">Reference proteome</keyword>
<dbReference type="EMBL" id="JAQQWL010000016">
    <property type="protein sequence ID" value="KAK8038295.1"/>
    <property type="molecule type" value="Genomic_DNA"/>
</dbReference>
<dbReference type="InterPro" id="IPR049326">
    <property type="entry name" value="Rhodopsin_dom_fungi"/>
</dbReference>
<organism evidence="8 9">
    <name type="scientific">Apiospora phragmitis</name>
    <dbReference type="NCBI Taxonomy" id="2905665"/>
    <lineage>
        <taxon>Eukaryota</taxon>
        <taxon>Fungi</taxon>
        <taxon>Dikarya</taxon>
        <taxon>Ascomycota</taxon>
        <taxon>Pezizomycotina</taxon>
        <taxon>Sordariomycetes</taxon>
        <taxon>Xylariomycetidae</taxon>
        <taxon>Amphisphaeriales</taxon>
        <taxon>Apiosporaceae</taxon>
        <taxon>Apiospora</taxon>
    </lineage>
</organism>
<evidence type="ECO:0000259" key="7">
    <source>
        <dbReference type="Pfam" id="PF20684"/>
    </source>
</evidence>
<keyword evidence="2 6" id="KW-0812">Transmembrane</keyword>
<keyword evidence="3 6" id="KW-1133">Transmembrane helix</keyword>
<dbReference type="Pfam" id="PF20684">
    <property type="entry name" value="Fung_rhodopsin"/>
    <property type="match status" value="2"/>
</dbReference>
<dbReference type="GeneID" id="92099534"/>
<feature type="domain" description="Rhodopsin" evidence="7">
    <location>
        <begin position="116"/>
        <end position="238"/>
    </location>
</feature>
<dbReference type="InterPro" id="IPR052337">
    <property type="entry name" value="SAT4-like"/>
</dbReference>
<evidence type="ECO:0000256" key="2">
    <source>
        <dbReference type="ARBA" id="ARBA00022692"/>
    </source>
</evidence>
<evidence type="ECO:0000256" key="6">
    <source>
        <dbReference type="SAM" id="Phobius"/>
    </source>
</evidence>
<reference evidence="8 9" key="1">
    <citation type="submission" date="2023-01" db="EMBL/GenBank/DDBJ databases">
        <title>Analysis of 21 Apiospora genomes using comparative genomics revels a genus with tremendous synthesis potential of carbohydrate active enzymes and secondary metabolites.</title>
        <authorList>
            <person name="Sorensen T."/>
        </authorList>
    </citation>
    <scope>NUCLEOTIDE SEQUENCE [LARGE SCALE GENOMIC DNA]</scope>
    <source>
        <strain evidence="8 9">CBS 135458</strain>
    </source>
</reference>
<sequence length="286" mass="31931">MATKQLEIVIALGVTFSLATCAFGLRLPARRITKVALWWDDYCCMGGYLFATAWGVLILLWVSNGLGRHIDTVRDPEDVALRTAKLFNFFLQLAFTYSITLIKFAILAFYWRVFMQAFWDETITDATCLISDTKYIFWSTLAHFLLDIGIIVLPTLEMRKIQQFSTKQKIGTCSLFGFGIFILRVCAASLVVVVLVKDVNSSSKDIPWNMANVMLWATVEVNLSVVSACLPLFRPVFVTVRKNSLRISGTDYGTYMASPGRGGVSVLKYGNETPAQPATTRGKLLS</sequence>
<comment type="caution">
    <text evidence="8">The sequence shown here is derived from an EMBL/GenBank/DDBJ whole genome shotgun (WGS) entry which is preliminary data.</text>
</comment>
<feature type="transmembrane region" description="Helical" evidence="6">
    <location>
        <begin position="175"/>
        <end position="195"/>
    </location>
</feature>
<dbReference type="PANTHER" id="PTHR33048:SF47">
    <property type="entry name" value="INTEGRAL MEMBRANE PROTEIN-RELATED"/>
    <property type="match status" value="1"/>
</dbReference>
<feature type="transmembrane region" description="Helical" evidence="6">
    <location>
        <begin position="215"/>
        <end position="237"/>
    </location>
</feature>
<keyword evidence="4 6" id="KW-0472">Membrane</keyword>
<dbReference type="RefSeq" id="XP_066708147.1">
    <property type="nucleotide sequence ID" value="XM_066866471.1"/>
</dbReference>
<evidence type="ECO:0000256" key="5">
    <source>
        <dbReference type="ARBA" id="ARBA00038359"/>
    </source>
</evidence>
<gene>
    <name evidence="8" type="ORF">PG994_015062</name>
</gene>